<feature type="domain" description="N-acetyltransferase" evidence="3">
    <location>
        <begin position="3"/>
        <end position="153"/>
    </location>
</feature>
<dbReference type="Proteomes" id="UP000214646">
    <property type="component" value="Unassembled WGS sequence"/>
</dbReference>
<evidence type="ECO:0000259" key="3">
    <source>
        <dbReference type="PROSITE" id="PS51186"/>
    </source>
</evidence>
<dbReference type="Gene3D" id="3.40.630.30">
    <property type="match status" value="1"/>
</dbReference>
<dbReference type="InterPro" id="IPR000182">
    <property type="entry name" value="GNAT_dom"/>
</dbReference>
<name>A0A225DD53_9BACT</name>
<dbReference type="PROSITE" id="PS51186">
    <property type="entry name" value="GNAT"/>
    <property type="match status" value="1"/>
</dbReference>
<accession>A0A225DD53</accession>
<keyword evidence="5" id="KW-1185">Reference proteome</keyword>
<organism evidence="4 5">
    <name type="scientific">Fimbriiglobus ruber</name>
    <dbReference type="NCBI Taxonomy" id="1908690"/>
    <lineage>
        <taxon>Bacteria</taxon>
        <taxon>Pseudomonadati</taxon>
        <taxon>Planctomycetota</taxon>
        <taxon>Planctomycetia</taxon>
        <taxon>Gemmatales</taxon>
        <taxon>Gemmataceae</taxon>
        <taxon>Fimbriiglobus</taxon>
    </lineage>
</organism>
<dbReference type="GO" id="GO:0016747">
    <property type="term" value="F:acyltransferase activity, transferring groups other than amino-acyl groups"/>
    <property type="evidence" value="ECO:0007669"/>
    <property type="project" value="InterPro"/>
</dbReference>
<reference evidence="5" key="1">
    <citation type="submission" date="2017-06" db="EMBL/GenBank/DDBJ databases">
        <title>Genome analysis of Fimbriiglobus ruber SP5, the first member of the order Planctomycetales with confirmed chitinolytic capability.</title>
        <authorList>
            <person name="Ravin N.V."/>
            <person name="Rakitin A.L."/>
            <person name="Ivanova A.A."/>
            <person name="Beletsky A.V."/>
            <person name="Kulichevskaya I.S."/>
            <person name="Mardanov A.V."/>
            <person name="Dedysh S.N."/>
        </authorList>
    </citation>
    <scope>NUCLEOTIDE SEQUENCE [LARGE SCALE GENOMIC DNA]</scope>
    <source>
        <strain evidence="5">SP5</strain>
    </source>
</reference>
<dbReference type="RefSeq" id="WP_088257455.1">
    <property type="nucleotide sequence ID" value="NZ_NIDE01000014.1"/>
</dbReference>
<gene>
    <name evidence="4" type="ORF">FRUB_06684</name>
</gene>
<dbReference type="InterPro" id="IPR016181">
    <property type="entry name" value="Acyl_CoA_acyltransferase"/>
</dbReference>
<comment type="caution">
    <text evidence="4">The sequence shown here is derived from an EMBL/GenBank/DDBJ whole genome shotgun (WGS) entry which is preliminary data.</text>
</comment>
<keyword evidence="2" id="KW-0012">Acyltransferase</keyword>
<dbReference type="AlphaFoldDB" id="A0A225DD53"/>
<dbReference type="PANTHER" id="PTHR43877">
    <property type="entry name" value="AMINOALKYLPHOSPHONATE N-ACETYLTRANSFERASE-RELATED-RELATED"/>
    <property type="match status" value="1"/>
</dbReference>
<dbReference type="EMBL" id="NIDE01000014">
    <property type="protein sequence ID" value="OWK37564.1"/>
    <property type="molecule type" value="Genomic_DNA"/>
</dbReference>
<sequence>MATEIRILGPHDAGVLDQVAPGVFDDPIDPKRTAEFLADPRHHLAVAVDDGLVVGFVSAVHYVHPDKPHPELWVNEVSVAATHRGRGLGTRMLQAVFEVARGLGCIEAWVLTDRANAAAMRLYPAAGSTEAPTDHVMFTFRLGADVPREFKAVPPR</sequence>
<protein>
    <submittedName>
        <fullName evidence="4">Aminoglycoside 6'-N-acetyltransferase</fullName>
    </submittedName>
</protein>
<evidence type="ECO:0000256" key="2">
    <source>
        <dbReference type="ARBA" id="ARBA00023315"/>
    </source>
</evidence>
<dbReference type="OrthoDB" id="9798006at2"/>
<proteinExistence type="predicted"/>
<evidence type="ECO:0000256" key="1">
    <source>
        <dbReference type="ARBA" id="ARBA00022679"/>
    </source>
</evidence>
<evidence type="ECO:0000313" key="4">
    <source>
        <dbReference type="EMBL" id="OWK37564.1"/>
    </source>
</evidence>
<keyword evidence="1 4" id="KW-0808">Transferase</keyword>
<dbReference type="CDD" id="cd04301">
    <property type="entry name" value="NAT_SF"/>
    <property type="match status" value="1"/>
</dbReference>
<dbReference type="Pfam" id="PF00583">
    <property type="entry name" value="Acetyltransf_1"/>
    <property type="match status" value="1"/>
</dbReference>
<dbReference type="SUPFAM" id="SSF55729">
    <property type="entry name" value="Acyl-CoA N-acyltransferases (Nat)"/>
    <property type="match status" value="1"/>
</dbReference>
<dbReference type="InterPro" id="IPR050832">
    <property type="entry name" value="Bact_Acetyltransf"/>
</dbReference>
<evidence type="ECO:0000313" key="5">
    <source>
        <dbReference type="Proteomes" id="UP000214646"/>
    </source>
</evidence>